<evidence type="ECO:0000256" key="12">
    <source>
        <dbReference type="RuleBase" id="RU000554"/>
    </source>
</evidence>
<dbReference type="FunFam" id="3.20.20.210:FF:000001">
    <property type="entry name" value="Uroporphyrinogen decarboxylase"/>
    <property type="match status" value="1"/>
</dbReference>
<dbReference type="HAMAP" id="MF_00218">
    <property type="entry name" value="URO_D"/>
    <property type="match status" value="1"/>
</dbReference>
<comment type="subunit">
    <text evidence="5">Homodimer.</text>
</comment>
<keyword evidence="8" id="KW-0963">Cytoplasm</keyword>
<evidence type="ECO:0000256" key="10">
    <source>
        <dbReference type="ARBA" id="ARBA00023239"/>
    </source>
</evidence>
<evidence type="ECO:0000256" key="2">
    <source>
        <dbReference type="ARBA" id="ARBA00004496"/>
    </source>
</evidence>
<evidence type="ECO:0000313" key="17">
    <source>
        <dbReference type="Proteomes" id="UP001344447"/>
    </source>
</evidence>
<dbReference type="PROSITE" id="PS00906">
    <property type="entry name" value="UROD_1"/>
    <property type="match status" value="1"/>
</dbReference>
<comment type="catalytic activity">
    <reaction evidence="12">
        <text>uroporphyrinogen III + 4 H(+) = coproporphyrinogen III + 4 CO2</text>
        <dbReference type="Rhea" id="RHEA:19865"/>
        <dbReference type="ChEBI" id="CHEBI:15378"/>
        <dbReference type="ChEBI" id="CHEBI:16526"/>
        <dbReference type="ChEBI" id="CHEBI:57308"/>
        <dbReference type="ChEBI" id="CHEBI:57309"/>
        <dbReference type="EC" id="4.1.1.37"/>
    </reaction>
</comment>
<keyword evidence="11 12" id="KW-0627">Porphyrin biosynthesis</keyword>
<dbReference type="GO" id="GO:0005829">
    <property type="term" value="C:cytosol"/>
    <property type="evidence" value="ECO:0007669"/>
    <property type="project" value="TreeGrafter"/>
</dbReference>
<comment type="similarity">
    <text evidence="4 13">Belongs to the uroporphyrinogen decarboxylase family.</text>
</comment>
<dbReference type="PANTHER" id="PTHR21091:SF169">
    <property type="entry name" value="UROPORPHYRINOGEN DECARBOXYLASE"/>
    <property type="match status" value="1"/>
</dbReference>
<feature type="domain" description="Uroporphyrinogen decarboxylase (URO-D)" evidence="15">
    <location>
        <begin position="154"/>
        <end position="170"/>
    </location>
</feature>
<evidence type="ECO:0000256" key="8">
    <source>
        <dbReference type="ARBA" id="ARBA00022490"/>
    </source>
</evidence>
<dbReference type="NCBIfam" id="TIGR01464">
    <property type="entry name" value="hemE"/>
    <property type="match status" value="1"/>
</dbReference>
<evidence type="ECO:0000256" key="13">
    <source>
        <dbReference type="RuleBase" id="RU004169"/>
    </source>
</evidence>
<evidence type="ECO:0000256" key="1">
    <source>
        <dbReference type="ARBA" id="ARBA00002448"/>
    </source>
</evidence>
<dbReference type="Gene3D" id="3.20.20.210">
    <property type="match status" value="1"/>
</dbReference>
<evidence type="ECO:0000256" key="5">
    <source>
        <dbReference type="ARBA" id="ARBA00011738"/>
    </source>
</evidence>
<reference evidence="16 17" key="1">
    <citation type="submission" date="2023-11" db="EMBL/GenBank/DDBJ databases">
        <title>Dfirmibasis_genome.</title>
        <authorList>
            <person name="Edelbroek B."/>
            <person name="Kjellin J."/>
            <person name="Jerlstrom-Hultqvist J."/>
            <person name="Soderbom F."/>
        </authorList>
    </citation>
    <scope>NUCLEOTIDE SEQUENCE [LARGE SCALE GENOMIC DNA]</scope>
    <source>
        <strain evidence="16 17">TNS-C-14</strain>
    </source>
</reference>
<sequence length="366" mass="41191">MSQENNDNKNNEFPELKNDTFLKACRGEEVPYVPVWIMRQAGRYLPEFKSVRADVDFFSVCRTPELACKVTLQPLDRFPLDAAIIFSDILVVPQAMGIEVQMIPGKGPFFPNPIRTIEDLSRVQFPVDVNKELGYVFDALTLTRKRLEGRVPLIGFTGAPWTLMTYCIEGSGGTTMSNSKSWLYKYPTESHKFLSMLTRVCIDYLFGQIKAGAQALQIFDSWSNELSPAMFKEYCLPYLVQIGKEIKAVHPEIPLICFAKGSNFALEDLSKSGAYDVLGIDWTIEPSVARQMVGERVSLQGNLDPCVLYCGDKVIRDQTQKMLESFGSTKRLIANLGHGMHPTHPIEGPESYVKAVHELSKQMINK</sequence>
<protein>
    <recommendedName>
        <fullName evidence="7 12">Uroporphyrinogen decarboxylase</fullName>
        <ecNumber evidence="6 12">4.1.1.37</ecNumber>
    </recommendedName>
</protein>
<name>A0AAN7U5M0_9MYCE</name>
<evidence type="ECO:0000256" key="3">
    <source>
        <dbReference type="ARBA" id="ARBA00004804"/>
    </source>
</evidence>
<organism evidence="16 17">
    <name type="scientific">Dictyostelium firmibasis</name>
    <dbReference type="NCBI Taxonomy" id="79012"/>
    <lineage>
        <taxon>Eukaryota</taxon>
        <taxon>Amoebozoa</taxon>
        <taxon>Evosea</taxon>
        <taxon>Eumycetozoa</taxon>
        <taxon>Dictyostelia</taxon>
        <taxon>Dictyosteliales</taxon>
        <taxon>Dictyosteliaceae</taxon>
        <taxon>Dictyostelium</taxon>
    </lineage>
</organism>
<dbReference type="GO" id="GO:0004853">
    <property type="term" value="F:uroporphyrinogen decarboxylase activity"/>
    <property type="evidence" value="ECO:0007669"/>
    <property type="project" value="UniProtKB-EC"/>
</dbReference>
<evidence type="ECO:0000313" key="16">
    <source>
        <dbReference type="EMBL" id="KAK5582387.1"/>
    </source>
</evidence>
<dbReference type="EC" id="4.1.1.37" evidence="6 12"/>
<keyword evidence="10 12" id="KW-0456">Lyase</keyword>
<evidence type="ECO:0000256" key="4">
    <source>
        <dbReference type="ARBA" id="ARBA00009935"/>
    </source>
</evidence>
<comment type="function">
    <text evidence="1">Catalyzes the decarboxylation of four acetate groups of uroporphyrinogen-III to yield coproporphyrinogen-III.</text>
</comment>
<dbReference type="Pfam" id="PF01208">
    <property type="entry name" value="URO-D"/>
    <property type="match status" value="1"/>
</dbReference>
<dbReference type="InterPro" id="IPR038071">
    <property type="entry name" value="UROD/MetE-like_sf"/>
</dbReference>
<dbReference type="EMBL" id="JAVFKY010000001">
    <property type="protein sequence ID" value="KAK5582387.1"/>
    <property type="molecule type" value="Genomic_DNA"/>
</dbReference>
<dbReference type="AlphaFoldDB" id="A0AAN7U5M0"/>
<keyword evidence="9 12" id="KW-0210">Decarboxylase</keyword>
<evidence type="ECO:0000259" key="15">
    <source>
        <dbReference type="PROSITE" id="PS00907"/>
    </source>
</evidence>
<evidence type="ECO:0000259" key="14">
    <source>
        <dbReference type="PROSITE" id="PS00906"/>
    </source>
</evidence>
<comment type="subcellular location">
    <subcellularLocation>
        <location evidence="2">Cytoplasm</location>
    </subcellularLocation>
</comment>
<dbReference type="PANTHER" id="PTHR21091">
    <property type="entry name" value="METHYLTETRAHYDROFOLATE:HOMOCYSTEINE METHYLTRANSFERASE RELATED"/>
    <property type="match status" value="1"/>
</dbReference>
<gene>
    <name evidence="16" type="ORF">RB653_003970</name>
</gene>
<evidence type="ECO:0000256" key="6">
    <source>
        <dbReference type="ARBA" id="ARBA00012288"/>
    </source>
</evidence>
<dbReference type="PROSITE" id="PS00907">
    <property type="entry name" value="UROD_2"/>
    <property type="match status" value="1"/>
</dbReference>
<evidence type="ECO:0000256" key="7">
    <source>
        <dbReference type="ARBA" id="ARBA00014308"/>
    </source>
</evidence>
<feature type="domain" description="Uroporphyrinogen decarboxylase (URO-D)" evidence="14">
    <location>
        <begin position="34"/>
        <end position="43"/>
    </location>
</feature>
<comment type="caution">
    <text evidence="16">The sequence shown here is derived from an EMBL/GenBank/DDBJ whole genome shotgun (WGS) entry which is preliminary data.</text>
</comment>
<dbReference type="InterPro" id="IPR006361">
    <property type="entry name" value="Uroporphyrinogen_deCO2ase_HemE"/>
</dbReference>
<keyword evidence="17" id="KW-1185">Reference proteome</keyword>
<dbReference type="CDD" id="cd00717">
    <property type="entry name" value="URO-D"/>
    <property type="match status" value="1"/>
</dbReference>
<dbReference type="Proteomes" id="UP001344447">
    <property type="component" value="Unassembled WGS sequence"/>
</dbReference>
<evidence type="ECO:0000256" key="11">
    <source>
        <dbReference type="ARBA" id="ARBA00023244"/>
    </source>
</evidence>
<dbReference type="SUPFAM" id="SSF51726">
    <property type="entry name" value="UROD/MetE-like"/>
    <property type="match status" value="1"/>
</dbReference>
<comment type="pathway">
    <text evidence="3 12">Porphyrin-containing compound metabolism; protoporphyrin-IX biosynthesis; coproporphyrinogen-III from 5-aminolevulinate: step 4/4.</text>
</comment>
<evidence type="ECO:0000256" key="9">
    <source>
        <dbReference type="ARBA" id="ARBA00022793"/>
    </source>
</evidence>
<proteinExistence type="inferred from homology"/>
<accession>A0AAN7U5M0</accession>
<dbReference type="GO" id="GO:0006783">
    <property type="term" value="P:heme biosynthetic process"/>
    <property type="evidence" value="ECO:0007669"/>
    <property type="project" value="TreeGrafter"/>
</dbReference>
<dbReference type="InterPro" id="IPR000257">
    <property type="entry name" value="Uroporphyrinogen_deCOase"/>
</dbReference>